<dbReference type="EMBL" id="CAOQHR010000004">
    <property type="protein sequence ID" value="CAI6334136.1"/>
    <property type="molecule type" value="Genomic_DNA"/>
</dbReference>
<accession>A0A9W4UFW3</accession>
<comment type="caution">
    <text evidence="1">The sequence shown here is derived from an EMBL/GenBank/DDBJ whole genome shotgun (WGS) entry which is preliminary data.</text>
</comment>
<name>A0A9W4UFW3_9PLEO</name>
<evidence type="ECO:0000313" key="1">
    <source>
        <dbReference type="EMBL" id="CAI6334136.1"/>
    </source>
</evidence>
<dbReference type="Proteomes" id="UP001152607">
    <property type="component" value="Unassembled WGS sequence"/>
</dbReference>
<keyword evidence="2" id="KW-1185">Reference proteome</keyword>
<organism evidence="1 2">
    <name type="scientific">Periconia digitata</name>
    <dbReference type="NCBI Taxonomy" id="1303443"/>
    <lineage>
        <taxon>Eukaryota</taxon>
        <taxon>Fungi</taxon>
        <taxon>Dikarya</taxon>
        <taxon>Ascomycota</taxon>
        <taxon>Pezizomycotina</taxon>
        <taxon>Dothideomycetes</taxon>
        <taxon>Pleosporomycetidae</taxon>
        <taxon>Pleosporales</taxon>
        <taxon>Massarineae</taxon>
        <taxon>Periconiaceae</taxon>
        <taxon>Periconia</taxon>
    </lineage>
</organism>
<dbReference type="AlphaFoldDB" id="A0A9W4UFW3"/>
<evidence type="ECO:0000313" key="2">
    <source>
        <dbReference type="Proteomes" id="UP001152607"/>
    </source>
</evidence>
<sequence>MYALLARYQLLVVSHHSVFPRLFGAVNASPGSMSILRRNLHVPAICDPLPRILAHRLYHVKETGWMNEPKIASSVKSSL</sequence>
<reference evidence="1" key="1">
    <citation type="submission" date="2023-01" db="EMBL/GenBank/DDBJ databases">
        <authorList>
            <person name="Van Ghelder C."/>
            <person name="Rancurel C."/>
        </authorList>
    </citation>
    <scope>NUCLEOTIDE SEQUENCE</scope>
    <source>
        <strain evidence="1">CNCM I-4278</strain>
    </source>
</reference>
<protein>
    <submittedName>
        <fullName evidence="1">Uncharacterized protein</fullName>
    </submittedName>
</protein>
<proteinExistence type="predicted"/>
<gene>
    <name evidence="1" type="ORF">PDIGIT_LOCUS7190</name>
</gene>